<dbReference type="EMBL" id="SRSC01000007">
    <property type="protein sequence ID" value="TGU69948.1"/>
    <property type="molecule type" value="Genomic_DNA"/>
</dbReference>
<evidence type="ECO:0008006" key="4">
    <source>
        <dbReference type="Google" id="ProtNLM"/>
    </source>
</evidence>
<reference evidence="2 3" key="1">
    <citation type="submission" date="2019-04" db="EMBL/GenBank/DDBJ databases">
        <title>Geobacter oryzae sp. nov., ferric-reducing bacteria isolated from paddy soil.</title>
        <authorList>
            <person name="Xu Z."/>
            <person name="Masuda Y."/>
            <person name="Itoh H."/>
            <person name="Senoo K."/>
        </authorList>
    </citation>
    <scope>NUCLEOTIDE SEQUENCE [LARGE SCALE GENOMIC DNA]</scope>
    <source>
        <strain evidence="2 3">Red111</strain>
    </source>
</reference>
<organism evidence="2 3">
    <name type="scientific">Geomonas terrae</name>
    <dbReference type="NCBI Taxonomy" id="2562681"/>
    <lineage>
        <taxon>Bacteria</taxon>
        <taxon>Pseudomonadati</taxon>
        <taxon>Thermodesulfobacteriota</taxon>
        <taxon>Desulfuromonadia</taxon>
        <taxon>Geobacterales</taxon>
        <taxon>Geobacteraceae</taxon>
        <taxon>Geomonas</taxon>
    </lineage>
</organism>
<comment type="caution">
    <text evidence="2">The sequence shown here is derived from an EMBL/GenBank/DDBJ whole genome shotgun (WGS) entry which is preliminary data.</text>
</comment>
<gene>
    <name evidence="2" type="ORF">E4633_20375</name>
</gene>
<accession>A0A4S1C9K6</accession>
<keyword evidence="1" id="KW-0732">Signal</keyword>
<feature type="chain" id="PRO_5020340284" description="DUF4140 domain-containing protein" evidence="1">
    <location>
        <begin position="22"/>
        <end position="310"/>
    </location>
</feature>
<evidence type="ECO:0000313" key="3">
    <source>
        <dbReference type="Proteomes" id="UP000306416"/>
    </source>
</evidence>
<dbReference type="AlphaFoldDB" id="A0A4S1C9K6"/>
<protein>
    <recommendedName>
        <fullName evidence="4">DUF4140 domain-containing protein</fullName>
    </recommendedName>
</protein>
<evidence type="ECO:0000256" key="1">
    <source>
        <dbReference type="SAM" id="SignalP"/>
    </source>
</evidence>
<dbReference type="Proteomes" id="UP000306416">
    <property type="component" value="Unassembled WGS sequence"/>
</dbReference>
<keyword evidence="3" id="KW-1185">Reference proteome</keyword>
<proteinExistence type="predicted"/>
<name>A0A4S1C9K6_9BACT</name>
<evidence type="ECO:0000313" key="2">
    <source>
        <dbReference type="EMBL" id="TGU69948.1"/>
    </source>
</evidence>
<sequence length="310" mass="33562">MRLLPLAVLLLSSLLCRQACAGTKSVTYFTDGARVEQEVGAPGGYAELPLPESFAPGSLRVKAPGGTVLRVELVPAEQDRRRSGELARLKERRGELLDRMAALDRREEIFSAAAKSQSGKAPRRTKTNPDPVAALQQGTDFALSQMEAVLRSKRKCRSALDAVEREIATAGKGVASARIWVTGSRARVSYLMRDERWTPSYDLRLSGEGRGELLLHAKLPPRDKGVQCFVSRGSAAQPMSAETVRGDFPVLARYPLAVIAATGDRLPARFTFAAVESGLPPGEASLYWSGEYLGSAQFRGGGSTEFILDR</sequence>
<feature type="signal peptide" evidence="1">
    <location>
        <begin position="1"/>
        <end position="21"/>
    </location>
</feature>
<dbReference type="RefSeq" id="WP_135873190.1">
    <property type="nucleotide sequence ID" value="NZ_SRSC01000007.1"/>
</dbReference>